<reference evidence="2" key="1">
    <citation type="journal article" date="2017" name="Nat. Ecol. Evol.">
        <title>Genome expansion and lineage-specific genetic innovations in the forest pathogenic fungi Armillaria.</title>
        <authorList>
            <person name="Sipos G."/>
            <person name="Prasanna A.N."/>
            <person name="Walter M.C."/>
            <person name="O'Connor E."/>
            <person name="Balint B."/>
            <person name="Krizsan K."/>
            <person name="Kiss B."/>
            <person name="Hess J."/>
            <person name="Varga T."/>
            <person name="Slot J."/>
            <person name="Riley R."/>
            <person name="Boka B."/>
            <person name="Rigling D."/>
            <person name="Barry K."/>
            <person name="Lee J."/>
            <person name="Mihaltcheva S."/>
            <person name="LaButti K."/>
            <person name="Lipzen A."/>
            <person name="Waldron R."/>
            <person name="Moloney N.M."/>
            <person name="Sperisen C."/>
            <person name="Kredics L."/>
            <person name="Vagvoelgyi C."/>
            <person name="Patrignani A."/>
            <person name="Fitzpatrick D."/>
            <person name="Nagy I."/>
            <person name="Doyle S."/>
            <person name="Anderson J.B."/>
            <person name="Grigoriev I.V."/>
            <person name="Gueldener U."/>
            <person name="Muensterkoetter M."/>
            <person name="Nagy L.G."/>
        </authorList>
    </citation>
    <scope>NUCLEOTIDE SEQUENCE [LARGE SCALE GENOMIC DNA]</scope>
    <source>
        <strain evidence="2">Ar21-2</strain>
    </source>
</reference>
<dbReference type="EMBL" id="KZ293645">
    <property type="protein sequence ID" value="PBL01544.1"/>
    <property type="molecule type" value="Genomic_DNA"/>
</dbReference>
<organism evidence="1 2">
    <name type="scientific">Armillaria gallica</name>
    <name type="common">Bulbous honey fungus</name>
    <name type="synonym">Armillaria bulbosa</name>
    <dbReference type="NCBI Taxonomy" id="47427"/>
    <lineage>
        <taxon>Eukaryota</taxon>
        <taxon>Fungi</taxon>
        <taxon>Dikarya</taxon>
        <taxon>Basidiomycota</taxon>
        <taxon>Agaricomycotina</taxon>
        <taxon>Agaricomycetes</taxon>
        <taxon>Agaricomycetidae</taxon>
        <taxon>Agaricales</taxon>
        <taxon>Marasmiineae</taxon>
        <taxon>Physalacriaceae</taxon>
        <taxon>Armillaria</taxon>
    </lineage>
</organism>
<keyword evidence="2" id="KW-1185">Reference proteome</keyword>
<evidence type="ECO:0000313" key="1">
    <source>
        <dbReference type="EMBL" id="PBL01544.1"/>
    </source>
</evidence>
<dbReference type="AlphaFoldDB" id="A0A2H3ENW4"/>
<proteinExistence type="predicted"/>
<gene>
    <name evidence="1" type="ORF">ARMGADRAFT_1023013</name>
</gene>
<accession>A0A2H3ENW4</accession>
<protein>
    <submittedName>
        <fullName evidence="1">Uncharacterized protein</fullName>
    </submittedName>
</protein>
<name>A0A2H3ENW4_ARMGA</name>
<sequence length="163" mass="18582">MPWLQIHPHAAKWDRLFDKVPGRKLKAGWSRRMQIVDSLIPFFEGWTNPLIFGVLAFRAPFVIIKTALVLKNTMIASYGDVLYQGSTGCSAFGRARENDLHDGGRYLSELRGLGRAAVVEVRVSTSSRSDLLSRLQAEMDAQGNNQLRRIRRRDYRSYCGRKI</sequence>
<dbReference type="InParanoid" id="A0A2H3ENW4"/>
<evidence type="ECO:0000313" key="2">
    <source>
        <dbReference type="Proteomes" id="UP000217790"/>
    </source>
</evidence>
<dbReference type="Proteomes" id="UP000217790">
    <property type="component" value="Unassembled WGS sequence"/>
</dbReference>